<protein>
    <recommendedName>
        <fullName evidence="9">Ribokinase</fullName>
        <shortName evidence="9">RK</shortName>
        <ecNumber evidence="9">2.7.1.15</ecNumber>
    </recommendedName>
</protein>
<dbReference type="PANTHER" id="PTHR10584:SF166">
    <property type="entry name" value="RIBOKINASE"/>
    <property type="match status" value="1"/>
</dbReference>
<dbReference type="Pfam" id="PF00294">
    <property type="entry name" value="PfkB"/>
    <property type="match status" value="1"/>
</dbReference>
<keyword evidence="4 9" id="KW-0418">Kinase</keyword>
<comment type="subcellular location">
    <subcellularLocation>
        <location evidence="9">Cytoplasm</location>
    </subcellularLocation>
</comment>
<evidence type="ECO:0000313" key="12">
    <source>
        <dbReference type="EMBL" id="XDS48393.1"/>
    </source>
</evidence>
<comment type="subunit">
    <text evidence="9">Homodimer.</text>
</comment>
<keyword evidence="3 9" id="KW-0547">Nucleotide-binding</keyword>
<dbReference type="GO" id="GO:0046872">
    <property type="term" value="F:metal ion binding"/>
    <property type="evidence" value="ECO:0007669"/>
    <property type="project" value="UniProtKB-KW"/>
</dbReference>
<organism evidence="13">
    <name type="scientific">Bifidobacterium fermentum</name>
    <dbReference type="NCBI Taxonomy" id="3059035"/>
    <lineage>
        <taxon>Bacteria</taxon>
        <taxon>Bacillati</taxon>
        <taxon>Actinomycetota</taxon>
        <taxon>Actinomycetes</taxon>
        <taxon>Bifidobacteriales</taxon>
        <taxon>Bifidobacteriaceae</taxon>
        <taxon>Bifidobacterium</taxon>
    </lineage>
</organism>
<dbReference type="PANTHER" id="PTHR10584">
    <property type="entry name" value="SUGAR KINASE"/>
    <property type="match status" value="1"/>
</dbReference>
<dbReference type="SUPFAM" id="SSF53613">
    <property type="entry name" value="Ribokinase-like"/>
    <property type="match status" value="1"/>
</dbReference>
<accession>A0AB39URD4</accession>
<keyword evidence="8 9" id="KW-0119">Carbohydrate metabolism</keyword>
<dbReference type="EMBL" id="CP129675">
    <property type="protein sequence ID" value="XDS46900.1"/>
    <property type="molecule type" value="Genomic_DNA"/>
</dbReference>
<evidence type="ECO:0000313" key="11">
    <source>
        <dbReference type="EMBL" id="XDS46900.1"/>
    </source>
</evidence>
<keyword evidence="1 9" id="KW-0808">Transferase</keyword>
<keyword evidence="9" id="KW-0963">Cytoplasm</keyword>
<dbReference type="InterPro" id="IPR011877">
    <property type="entry name" value="Ribokinase"/>
</dbReference>
<feature type="binding site" evidence="9">
    <location>
        <position position="211"/>
    </location>
    <ligand>
        <name>ATP</name>
        <dbReference type="ChEBI" id="CHEBI:30616"/>
    </ligand>
</feature>
<sequence>MKQLKLNKDEIMDELDRIASSSLAAHVSIVGSMNADHVVEVDAMPKPGETIVGGPMAIHAGGKSANQAASCARLQLQTDMIGAVGSDANADFLLHELEKVGVATAHVEHVNGPSGSTIIVVDPHGENFIVVSSGANAKVDAECIHRHAAVIERSDILGLCLEAPLAAVIEAAHVAHAADTTVLLNISPMPEDLNEALRHALADAADIVIMNEHETAQWLRMESEPGLESDWESINDRLHATGLDRVVVTLGSAGAVVLDGPDVVHVPACKVKPVDTTGAGDSFMGSVLAGLASGNALASSCTVASAVSAYSTLGRGAQSSYGDAQEIIDFVQGN</sequence>
<feature type="binding site" evidence="9">
    <location>
        <begin position="34"/>
        <end position="36"/>
    </location>
    <ligand>
        <name>substrate</name>
    </ligand>
</feature>
<dbReference type="AlphaFoldDB" id="A0AB39URD4"/>
<dbReference type="EC" id="2.7.1.15" evidence="9"/>
<feature type="binding site" evidence="9">
    <location>
        <position position="320"/>
    </location>
    <ligand>
        <name>K(+)</name>
        <dbReference type="ChEBI" id="CHEBI:29103"/>
    </ligand>
</feature>
<comment type="caution">
    <text evidence="9">Lacks conserved residue(s) required for the propagation of feature annotation.</text>
</comment>
<comment type="pathway">
    <text evidence="9">Carbohydrate metabolism; D-ribose degradation; D-ribose 5-phosphate from beta-D-ribopyranose: step 2/2.</text>
</comment>
<evidence type="ECO:0000256" key="9">
    <source>
        <dbReference type="HAMAP-Rule" id="MF_01987"/>
    </source>
</evidence>
<evidence type="ECO:0000256" key="1">
    <source>
        <dbReference type="ARBA" id="ARBA00022679"/>
    </source>
</evidence>
<feature type="domain" description="Carbohydrate kinase PfkB" evidence="10">
    <location>
        <begin position="26"/>
        <end position="320"/>
    </location>
</feature>
<feature type="binding site" evidence="9">
    <location>
        <begin position="249"/>
        <end position="254"/>
    </location>
    <ligand>
        <name>ATP</name>
        <dbReference type="ChEBI" id="CHEBI:30616"/>
    </ligand>
</feature>
<reference evidence="13" key="1">
    <citation type="submission" date="2023-07" db="EMBL/GenBank/DDBJ databases">
        <title>Bifidobacterium aquikefiriaerophilum sp. nov. and Bifidobacterium eccum sp. nov., isolated from water kefir.</title>
        <authorList>
            <person name="Breselge S."/>
            <person name="Bellassi P."/>
            <person name="Barcenilla C."/>
            <person name="Alvarez-Ordonez A."/>
            <person name="Morelli L."/>
            <person name="Cotter P.D."/>
        </authorList>
    </citation>
    <scope>NUCLEOTIDE SEQUENCE</scope>
    <source>
        <strain evidence="13">WK012_4_13</strain>
        <strain evidence="12">WK013_4_14</strain>
        <strain evidence="11">WK048_4_13</strain>
    </source>
</reference>
<feature type="binding site" evidence="9">
    <location>
        <position position="316"/>
    </location>
    <ligand>
        <name>K(+)</name>
        <dbReference type="ChEBI" id="CHEBI:29103"/>
    </ligand>
</feature>
<dbReference type="GO" id="GO:0019303">
    <property type="term" value="P:D-ribose catabolic process"/>
    <property type="evidence" value="ECO:0007669"/>
    <property type="project" value="UniProtKB-UniRule"/>
</dbReference>
<dbReference type="InterPro" id="IPR029056">
    <property type="entry name" value="Ribokinase-like"/>
</dbReference>
<feature type="binding site" evidence="9">
    <location>
        <position position="311"/>
    </location>
    <ligand>
        <name>K(+)</name>
        <dbReference type="ChEBI" id="CHEBI:29103"/>
    </ligand>
</feature>
<feature type="binding site" evidence="9">
    <location>
        <position position="281"/>
    </location>
    <ligand>
        <name>substrate</name>
    </ligand>
</feature>
<gene>
    <name evidence="9" type="primary">rbsK</name>
    <name evidence="13" type="ORF">QN062_04675</name>
    <name evidence="12" type="ORF">QN216_08690</name>
    <name evidence="11" type="ORF">QN217_01775</name>
</gene>
<dbReference type="InterPro" id="IPR002139">
    <property type="entry name" value="Ribo/fructo_kinase"/>
</dbReference>
<comment type="catalytic activity">
    <reaction evidence="9">
        <text>D-ribose + ATP = D-ribose 5-phosphate + ADP + H(+)</text>
        <dbReference type="Rhea" id="RHEA:13697"/>
        <dbReference type="ChEBI" id="CHEBI:15378"/>
        <dbReference type="ChEBI" id="CHEBI:30616"/>
        <dbReference type="ChEBI" id="CHEBI:47013"/>
        <dbReference type="ChEBI" id="CHEBI:78346"/>
        <dbReference type="ChEBI" id="CHEBI:456216"/>
        <dbReference type="EC" id="2.7.1.15"/>
    </reaction>
</comment>
<keyword evidence="6 9" id="KW-0460">Magnesium</keyword>
<evidence type="ECO:0000313" key="13">
    <source>
        <dbReference type="EMBL" id="XDS51462.1"/>
    </source>
</evidence>
<dbReference type="RefSeq" id="WP_369342425.1">
    <property type="nucleotide sequence ID" value="NZ_CP129675.1"/>
</dbReference>
<evidence type="ECO:0000256" key="3">
    <source>
        <dbReference type="ARBA" id="ARBA00022741"/>
    </source>
</evidence>
<feature type="binding site" evidence="9">
    <location>
        <begin position="62"/>
        <end position="66"/>
    </location>
    <ligand>
        <name>substrate</name>
    </ligand>
</feature>
<evidence type="ECO:0000256" key="5">
    <source>
        <dbReference type="ARBA" id="ARBA00022840"/>
    </source>
</evidence>
<dbReference type="GO" id="GO:0004747">
    <property type="term" value="F:ribokinase activity"/>
    <property type="evidence" value="ECO:0007669"/>
    <property type="project" value="UniProtKB-UniRule"/>
</dbReference>
<evidence type="ECO:0000259" key="10">
    <source>
        <dbReference type="Pfam" id="PF00294"/>
    </source>
</evidence>
<comment type="activity regulation">
    <text evidence="9">Activated by a monovalent cation that binds near, but not in, the active site. The most likely occupant of the site in vivo is potassium. Ion binding induces a conformational change that may alter substrate affinity.</text>
</comment>
<dbReference type="EMBL" id="CP129683">
    <property type="protein sequence ID" value="XDS51462.1"/>
    <property type="molecule type" value="Genomic_DNA"/>
</dbReference>
<feature type="binding site" evidence="9">
    <location>
        <position position="314"/>
    </location>
    <ligand>
        <name>K(+)</name>
        <dbReference type="ChEBI" id="CHEBI:29103"/>
    </ligand>
</feature>
<comment type="function">
    <text evidence="9">Catalyzes the phosphorylation of ribose at O-5 in a reaction requiring ATP and magnesium. The resulting D-ribose-5-phosphate can then be used either for sythesis of nucleotides, histidine, and tryptophan, or as a component of the pentose phosphate pathway.</text>
</comment>
<evidence type="ECO:0000256" key="2">
    <source>
        <dbReference type="ARBA" id="ARBA00022723"/>
    </source>
</evidence>
<dbReference type="InterPro" id="IPR011611">
    <property type="entry name" value="PfkB_dom"/>
</dbReference>
<keyword evidence="7 9" id="KW-0630">Potassium</keyword>
<feature type="binding site" evidence="9">
    <location>
        <position position="162"/>
    </location>
    <ligand>
        <name>substrate</name>
    </ligand>
</feature>
<dbReference type="Gene3D" id="3.40.1190.20">
    <property type="match status" value="1"/>
</dbReference>
<comment type="similarity">
    <text evidence="9">Belongs to the carbohydrate kinase PfkB family. Ribokinase subfamily.</text>
</comment>
<evidence type="ECO:0000256" key="8">
    <source>
        <dbReference type="ARBA" id="ARBA00023277"/>
    </source>
</evidence>
<dbReference type="EMBL" id="CP129682">
    <property type="protein sequence ID" value="XDS48393.1"/>
    <property type="molecule type" value="Genomic_DNA"/>
</dbReference>
<dbReference type="GO" id="GO:0005524">
    <property type="term" value="F:ATP binding"/>
    <property type="evidence" value="ECO:0007669"/>
    <property type="project" value="UniProtKB-UniRule"/>
</dbReference>
<dbReference type="GO" id="GO:0005829">
    <property type="term" value="C:cytosol"/>
    <property type="evidence" value="ECO:0007669"/>
    <property type="project" value="TreeGrafter"/>
</dbReference>
<feature type="binding site" evidence="9">
    <location>
        <position position="277"/>
    </location>
    <ligand>
        <name>K(+)</name>
        <dbReference type="ChEBI" id="CHEBI:29103"/>
    </ligand>
</feature>
<dbReference type="KEGG" id="bfk:QN062_04675"/>
<feature type="binding site" evidence="9">
    <location>
        <begin position="280"/>
        <end position="281"/>
    </location>
    <ligand>
        <name>ATP</name>
        <dbReference type="ChEBI" id="CHEBI:30616"/>
    </ligand>
</feature>
<dbReference type="HAMAP" id="MF_01987">
    <property type="entry name" value="Ribokinase"/>
    <property type="match status" value="1"/>
</dbReference>
<evidence type="ECO:0000256" key="7">
    <source>
        <dbReference type="ARBA" id="ARBA00022958"/>
    </source>
</evidence>
<name>A0AB39URD4_9BIFI</name>
<proteinExistence type="inferred from homology"/>
<feature type="active site" description="Proton acceptor" evidence="9">
    <location>
        <position position="281"/>
    </location>
</feature>
<comment type="cofactor">
    <cofactor evidence="9">
        <name>Mg(2+)</name>
        <dbReference type="ChEBI" id="CHEBI:18420"/>
    </cofactor>
    <text evidence="9">Requires a divalent cation, most likely magnesium in vivo, as an electrophilic catalyst to aid phosphoryl group transfer. It is the chelate of the metal and the nucleotide that is the actual substrate.</text>
</comment>
<keyword evidence="2 9" id="KW-0479">Metal-binding</keyword>
<evidence type="ECO:0000256" key="4">
    <source>
        <dbReference type="ARBA" id="ARBA00022777"/>
    </source>
</evidence>
<feature type="binding site" evidence="9">
    <location>
        <position position="275"/>
    </location>
    <ligand>
        <name>K(+)</name>
        <dbReference type="ChEBI" id="CHEBI:29103"/>
    </ligand>
</feature>
<evidence type="ECO:0000256" key="6">
    <source>
        <dbReference type="ARBA" id="ARBA00022842"/>
    </source>
</evidence>
<dbReference type="PRINTS" id="PR00990">
    <property type="entry name" value="RIBOKINASE"/>
</dbReference>
<keyword evidence="5 9" id="KW-0067">ATP-binding</keyword>
<dbReference type="CDD" id="cd01174">
    <property type="entry name" value="ribokinase"/>
    <property type="match status" value="1"/>
</dbReference>